<name>A0A9P4NBR6_9PLEO</name>
<reference evidence="2" key="1">
    <citation type="journal article" date="2020" name="Stud. Mycol.">
        <title>101 Dothideomycetes genomes: A test case for predicting lifestyles and emergence of pathogens.</title>
        <authorList>
            <person name="Haridas S."/>
            <person name="Albert R."/>
            <person name="Binder M."/>
            <person name="Bloem J."/>
            <person name="LaButti K."/>
            <person name="Salamov A."/>
            <person name="Andreopoulos B."/>
            <person name="Baker S."/>
            <person name="Barry K."/>
            <person name="Bills G."/>
            <person name="Bluhm B."/>
            <person name="Cannon C."/>
            <person name="Castanera R."/>
            <person name="Culley D."/>
            <person name="Daum C."/>
            <person name="Ezra D."/>
            <person name="Gonzalez J."/>
            <person name="Henrissat B."/>
            <person name="Kuo A."/>
            <person name="Liang C."/>
            <person name="Lipzen A."/>
            <person name="Lutzoni F."/>
            <person name="Magnuson J."/>
            <person name="Mondo S."/>
            <person name="Nolan M."/>
            <person name="Ohm R."/>
            <person name="Pangilinan J."/>
            <person name="Park H.-J."/>
            <person name="Ramirez L."/>
            <person name="Alfaro M."/>
            <person name="Sun H."/>
            <person name="Tritt A."/>
            <person name="Yoshinaga Y."/>
            <person name="Zwiers L.-H."/>
            <person name="Turgeon B."/>
            <person name="Goodwin S."/>
            <person name="Spatafora J."/>
            <person name="Crous P."/>
            <person name="Grigoriev I."/>
        </authorList>
    </citation>
    <scope>NUCLEOTIDE SEQUENCE [LARGE SCALE GENOMIC DNA]</scope>
    <source>
        <strain evidence="2">CBS 304.66</strain>
    </source>
</reference>
<dbReference type="EMBL" id="ML986580">
    <property type="protein sequence ID" value="KAF2270120.1"/>
    <property type="molecule type" value="Genomic_DNA"/>
</dbReference>
<comment type="caution">
    <text evidence="1">The sequence shown here is derived from an EMBL/GenBank/DDBJ whole genome shotgun (WGS) entry which is preliminary data.</text>
</comment>
<evidence type="ECO:0000313" key="2">
    <source>
        <dbReference type="Proteomes" id="UP000800093"/>
    </source>
</evidence>
<organism evidence="1 2">
    <name type="scientific">Lojkania enalia</name>
    <dbReference type="NCBI Taxonomy" id="147567"/>
    <lineage>
        <taxon>Eukaryota</taxon>
        <taxon>Fungi</taxon>
        <taxon>Dikarya</taxon>
        <taxon>Ascomycota</taxon>
        <taxon>Pezizomycotina</taxon>
        <taxon>Dothideomycetes</taxon>
        <taxon>Pleosporomycetidae</taxon>
        <taxon>Pleosporales</taxon>
        <taxon>Pleosporales incertae sedis</taxon>
        <taxon>Lojkania</taxon>
    </lineage>
</organism>
<gene>
    <name evidence="1" type="ORF">CC78DRAFT_574237</name>
</gene>
<dbReference type="AlphaFoldDB" id="A0A9P4NBR6"/>
<protein>
    <submittedName>
        <fullName evidence="1">Uncharacterized protein</fullName>
    </submittedName>
</protein>
<dbReference type="Proteomes" id="UP000800093">
    <property type="component" value="Unassembled WGS sequence"/>
</dbReference>
<keyword evidence="2" id="KW-1185">Reference proteome</keyword>
<proteinExistence type="predicted"/>
<accession>A0A9P4NBR6</accession>
<sequence>MQLSGHVQHSPPFAHPLMDRCGSVQRDVCRIINFTSSIVPLVCARCSCQVRASCALSETPGLGWNAVSHLPQSGGRRWASYNDTDDPLQRPIVFMTNFILNNSSITASNGWLSLATGAGKCLLQPVLMKIPEKLQVHVNEAAPEVDFQSPRLGLDRPCYTSAQPSKALLVLTYG</sequence>
<evidence type="ECO:0000313" key="1">
    <source>
        <dbReference type="EMBL" id="KAF2270120.1"/>
    </source>
</evidence>